<dbReference type="GO" id="GO:0003964">
    <property type="term" value="F:RNA-directed DNA polymerase activity"/>
    <property type="evidence" value="ECO:0007669"/>
    <property type="project" value="UniProtKB-KW"/>
</dbReference>
<keyword evidence="1" id="KW-0548">Nucleotidyltransferase</keyword>
<organism evidence="1 2">
    <name type="scientific">Eumeta variegata</name>
    <name type="common">Bagworm moth</name>
    <name type="synonym">Eumeta japonica</name>
    <dbReference type="NCBI Taxonomy" id="151549"/>
    <lineage>
        <taxon>Eukaryota</taxon>
        <taxon>Metazoa</taxon>
        <taxon>Ecdysozoa</taxon>
        <taxon>Arthropoda</taxon>
        <taxon>Hexapoda</taxon>
        <taxon>Insecta</taxon>
        <taxon>Pterygota</taxon>
        <taxon>Neoptera</taxon>
        <taxon>Endopterygota</taxon>
        <taxon>Lepidoptera</taxon>
        <taxon>Glossata</taxon>
        <taxon>Ditrysia</taxon>
        <taxon>Tineoidea</taxon>
        <taxon>Psychidae</taxon>
        <taxon>Oiketicinae</taxon>
        <taxon>Eumeta</taxon>
    </lineage>
</organism>
<keyword evidence="2" id="KW-1185">Reference proteome</keyword>
<gene>
    <name evidence="1" type="ORF">EVAR_94870_1</name>
</gene>
<keyword evidence="1" id="KW-0808">Transferase</keyword>
<protein>
    <submittedName>
        <fullName evidence="1">Probable RNA-directed DNA polymerase from transposon X-element</fullName>
    </submittedName>
</protein>
<evidence type="ECO:0000313" key="1">
    <source>
        <dbReference type="EMBL" id="GBP35419.1"/>
    </source>
</evidence>
<dbReference type="Proteomes" id="UP000299102">
    <property type="component" value="Unassembled WGS sequence"/>
</dbReference>
<dbReference type="AlphaFoldDB" id="A0A4C1V9T0"/>
<proteinExistence type="predicted"/>
<reference evidence="1 2" key="1">
    <citation type="journal article" date="2019" name="Commun. Biol.">
        <title>The bagworm genome reveals a unique fibroin gene that provides high tensile strength.</title>
        <authorList>
            <person name="Kono N."/>
            <person name="Nakamura H."/>
            <person name="Ohtoshi R."/>
            <person name="Tomita M."/>
            <person name="Numata K."/>
            <person name="Arakawa K."/>
        </authorList>
    </citation>
    <scope>NUCLEOTIDE SEQUENCE [LARGE SCALE GENOMIC DNA]</scope>
</reference>
<dbReference type="OrthoDB" id="10050074at2759"/>
<sequence length="102" mass="12069">MFPIFAQAAPKALNSLQSTQNKFCRNVTYTHWYIRNSVLHRDLELPTIAKCMKDFSKRFFYIADSHPNPPPRSAVSYEAQPYHLIRRHGMYLSIHLTFLQRQ</sequence>
<accession>A0A4C1V9T0</accession>
<comment type="caution">
    <text evidence="1">The sequence shown here is derived from an EMBL/GenBank/DDBJ whole genome shotgun (WGS) entry which is preliminary data.</text>
</comment>
<dbReference type="EMBL" id="BGZK01000303">
    <property type="protein sequence ID" value="GBP35419.1"/>
    <property type="molecule type" value="Genomic_DNA"/>
</dbReference>
<evidence type="ECO:0000313" key="2">
    <source>
        <dbReference type="Proteomes" id="UP000299102"/>
    </source>
</evidence>
<keyword evidence="1" id="KW-0695">RNA-directed DNA polymerase</keyword>
<name>A0A4C1V9T0_EUMVA</name>
<dbReference type="STRING" id="151549.A0A4C1V9T0"/>